<gene>
    <name evidence="3" type="primary">MPUL0F02010</name>
    <name evidence="3" type="ORF">METSCH_F02010</name>
</gene>
<feature type="region of interest" description="Disordered" evidence="2">
    <location>
        <begin position="182"/>
        <end position="208"/>
    </location>
</feature>
<dbReference type="Proteomes" id="UP000292447">
    <property type="component" value="Chromosome VI"/>
</dbReference>
<evidence type="ECO:0000256" key="1">
    <source>
        <dbReference type="SAM" id="Coils"/>
    </source>
</evidence>
<dbReference type="PANTHER" id="PTHR28218">
    <property type="entry name" value="VPS4-ASSOCIATED PROTEIN 1"/>
    <property type="match status" value="1"/>
</dbReference>
<dbReference type="PANTHER" id="PTHR28218:SF1">
    <property type="entry name" value="VPS4-ASSOCIATED PROTEIN 1"/>
    <property type="match status" value="1"/>
</dbReference>
<sequence>MSAPPFPNEYRCRQVSEADSKPCNICYKPSSTVLLASNKADHFFVCPLHLKDKSFALPEHSEAYTKLIQEKSRLENEVRHANSVVEANRPYSWNKLMSNIGWSESVQPKAAAESGENTKDEENKKNEAKKSTAYEGYVAQANKLKKELADVNGSISGYQFKQFTLAKDVYRMRVNNLLQAKNRAANPQPAQTQQKNIVFPSVPKSGIS</sequence>
<dbReference type="GO" id="GO:0005768">
    <property type="term" value="C:endosome"/>
    <property type="evidence" value="ECO:0007669"/>
    <property type="project" value="TreeGrafter"/>
</dbReference>
<evidence type="ECO:0000313" key="3">
    <source>
        <dbReference type="EMBL" id="QBM90617.1"/>
    </source>
</evidence>
<feature type="region of interest" description="Disordered" evidence="2">
    <location>
        <begin position="107"/>
        <end position="130"/>
    </location>
</feature>
<organism evidence="3 4">
    <name type="scientific">Metschnikowia aff. pulcherrima</name>
    <dbReference type="NCBI Taxonomy" id="2163413"/>
    <lineage>
        <taxon>Eukaryota</taxon>
        <taxon>Fungi</taxon>
        <taxon>Dikarya</taxon>
        <taxon>Ascomycota</taxon>
        <taxon>Saccharomycotina</taxon>
        <taxon>Pichiomycetes</taxon>
        <taxon>Metschnikowiaceae</taxon>
        <taxon>Metschnikowia</taxon>
    </lineage>
</organism>
<proteinExistence type="predicted"/>
<keyword evidence="4" id="KW-1185">Reference proteome</keyword>
<evidence type="ECO:0000313" key="4">
    <source>
        <dbReference type="Proteomes" id="UP000292447"/>
    </source>
</evidence>
<dbReference type="Pfam" id="PF08432">
    <property type="entry name" value="Vfa1"/>
    <property type="match status" value="1"/>
</dbReference>
<evidence type="ECO:0000256" key="2">
    <source>
        <dbReference type="SAM" id="MobiDB-lite"/>
    </source>
</evidence>
<protein>
    <submittedName>
        <fullName evidence="3">AAA-ATPase Vps4-associated protein 1</fullName>
    </submittedName>
</protein>
<reference evidence="4" key="1">
    <citation type="submission" date="2019-03" db="EMBL/GenBank/DDBJ databases">
        <title>Snf2 controls pulcherriminic acid biosynthesis and connects pigmentation and antifungal activity of the yeast Metschnikowia pulcherrima.</title>
        <authorList>
            <person name="Gore-Lloyd D."/>
            <person name="Sumann I."/>
            <person name="Brachmann A.O."/>
            <person name="Schneeberger K."/>
            <person name="Ortiz-Merino R.A."/>
            <person name="Moreno-Beltran M."/>
            <person name="Schlaefli M."/>
            <person name="Kirner P."/>
            <person name="Santos Kron A."/>
            <person name="Wolfe K.H."/>
            <person name="Piel J."/>
            <person name="Ahrens C.H."/>
            <person name="Henk D."/>
            <person name="Freimoser F.M."/>
        </authorList>
    </citation>
    <scope>NUCLEOTIDE SEQUENCE [LARGE SCALE GENOMIC DNA]</scope>
    <source>
        <strain evidence="4">APC 1.2</strain>
    </source>
</reference>
<feature type="compositionally biased region" description="Basic and acidic residues" evidence="2">
    <location>
        <begin position="116"/>
        <end position="130"/>
    </location>
</feature>
<dbReference type="InterPro" id="IPR013640">
    <property type="entry name" value="Vfa1"/>
</dbReference>
<name>A0A4P6XSR9_9ASCO</name>
<dbReference type="AlphaFoldDB" id="A0A4P6XSR9"/>
<accession>A0A4P6XSR9</accession>
<dbReference type="GO" id="GO:0007034">
    <property type="term" value="P:vacuolar transport"/>
    <property type="evidence" value="ECO:0007669"/>
    <property type="project" value="TreeGrafter"/>
</dbReference>
<keyword evidence="1" id="KW-0175">Coiled coil</keyword>
<dbReference type="STRING" id="2163413.A0A4P6XSR9"/>
<feature type="coiled-coil region" evidence="1">
    <location>
        <begin position="57"/>
        <end position="84"/>
    </location>
</feature>
<dbReference type="EMBL" id="CP034461">
    <property type="protein sequence ID" value="QBM90617.1"/>
    <property type="molecule type" value="Genomic_DNA"/>
</dbReference>